<dbReference type="InterPro" id="IPR015424">
    <property type="entry name" value="PyrdxlP-dep_Trfase"/>
</dbReference>
<dbReference type="SUPFAM" id="SSF53383">
    <property type="entry name" value="PLP-dependent transferases"/>
    <property type="match status" value="1"/>
</dbReference>
<evidence type="ECO:0000256" key="10">
    <source>
        <dbReference type="RuleBase" id="RU004504"/>
    </source>
</evidence>
<comment type="caution">
    <text evidence="13">The sequence shown here is derived from an EMBL/GenBank/DDBJ whole genome shotgun (WGS) entry which is preliminary data.</text>
</comment>
<organism evidence="13 14">
    <name type="scientific">Oribacterium sinus</name>
    <dbReference type="NCBI Taxonomy" id="237576"/>
    <lineage>
        <taxon>Bacteria</taxon>
        <taxon>Bacillati</taxon>
        <taxon>Bacillota</taxon>
        <taxon>Clostridia</taxon>
        <taxon>Lachnospirales</taxon>
        <taxon>Lachnospiraceae</taxon>
        <taxon>Oribacterium</taxon>
    </lineage>
</organism>
<keyword evidence="5" id="KW-0479">Metal-binding</keyword>
<feature type="domain" description="Aminotransferase class V" evidence="12">
    <location>
        <begin position="2"/>
        <end position="104"/>
    </location>
</feature>
<keyword evidence="8" id="KW-0411">Iron-sulfur</keyword>
<dbReference type="EC" id="2.8.1.7" evidence="3"/>
<evidence type="ECO:0000256" key="4">
    <source>
        <dbReference type="ARBA" id="ARBA00022679"/>
    </source>
</evidence>
<dbReference type="InterPro" id="IPR020578">
    <property type="entry name" value="Aminotrans_V_PyrdxlP_BS"/>
</dbReference>
<evidence type="ECO:0000256" key="8">
    <source>
        <dbReference type="ARBA" id="ARBA00023014"/>
    </source>
</evidence>
<evidence type="ECO:0000256" key="9">
    <source>
        <dbReference type="ARBA" id="ARBA00050776"/>
    </source>
</evidence>
<comment type="cofactor">
    <cofactor evidence="1 10">
        <name>pyridoxal 5'-phosphate</name>
        <dbReference type="ChEBI" id="CHEBI:597326"/>
    </cofactor>
</comment>
<dbReference type="Gene3D" id="3.90.1150.10">
    <property type="entry name" value="Aspartate Aminotransferase, domain 1"/>
    <property type="match status" value="1"/>
</dbReference>
<evidence type="ECO:0000256" key="2">
    <source>
        <dbReference type="ARBA" id="ARBA00006490"/>
    </source>
</evidence>
<dbReference type="InterPro" id="IPR000192">
    <property type="entry name" value="Aminotrans_V_dom"/>
</dbReference>
<proteinExistence type="inferred from homology"/>
<evidence type="ECO:0000256" key="5">
    <source>
        <dbReference type="ARBA" id="ARBA00022723"/>
    </source>
</evidence>
<evidence type="ECO:0000256" key="1">
    <source>
        <dbReference type="ARBA" id="ARBA00001933"/>
    </source>
</evidence>
<reference evidence="13" key="1">
    <citation type="submission" date="2020-04" db="EMBL/GenBank/DDBJ databases">
        <title>Deep metagenomics examines the oral microbiome during advanced dental caries in children, revealing novel taxa and co-occurrences with host molecules.</title>
        <authorList>
            <person name="Baker J.L."/>
            <person name="Morton J.T."/>
            <person name="Dinis M."/>
            <person name="Alvarez R."/>
            <person name="Tran N.C."/>
            <person name="Knight R."/>
            <person name="Edlund A."/>
        </authorList>
    </citation>
    <scope>NUCLEOTIDE SEQUENCE</scope>
    <source>
        <strain evidence="13">JCVI_48_bin.5</strain>
    </source>
</reference>
<sequence length="426" mass="45959">MIYLDHAATTAVSKSVREAMLPYFSEDYGNPSSLYLFAQKAKKAVEDSRRSIAGLLGVNPREVYFTSGGTEADNWAILSAFYSAMGKKSSLSGSDAEQKSSLSGSEAEQKSSLSGSEVAGSEVAGQKQRQPHIICSAIEHHAILESCKFAESLGARVSRIPVDSEGFLDLEALEQAITEDTVLISVMAANNEMGTIQDLRAIGEIAKKHGVLFHTDAVQAFGQIPLFLEEMGIDLLSASAHKLHGPKGVGLLVIRKGVRLPAFLHGGAQERGFRAGTENVPGIVGFSKAAEEAFAGMAEREKRKRELQKLFFRRLLEEVPGIQITGVNPLEASEENRLSGNVHICIEGIEAESLLLLLDQKGICASAGSACASGSVEPSHVLLAMGKSHVEAYSGLRLSFEEDLKEEELEFTVEAIREGVERLRRE</sequence>
<dbReference type="Gene3D" id="3.40.640.10">
    <property type="entry name" value="Type I PLP-dependent aspartate aminotransferase-like (Major domain)"/>
    <property type="match status" value="1"/>
</dbReference>
<dbReference type="GO" id="GO:0031071">
    <property type="term" value="F:cysteine desulfurase activity"/>
    <property type="evidence" value="ECO:0007669"/>
    <property type="project" value="UniProtKB-EC"/>
</dbReference>
<dbReference type="EMBL" id="JABZRB010000025">
    <property type="protein sequence ID" value="MBF1304586.1"/>
    <property type="molecule type" value="Genomic_DNA"/>
</dbReference>
<name>A0A930DVK5_9FIRM</name>
<keyword evidence="4" id="KW-0808">Transferase</keyword>
<dbReference type="Pfam" id="PF00266">
    <property type="entry name" value="Aminotran_5"/>
    <property type="match status" value="2"/>
</dbReference>
<dbReference type="Gene3D" id="1.10.260.50">
    <property type="match status" value="1"/>
</dbReference>
<comment type="similarity">
    <text evidence="2">Belongs to the class-V pyridoxal-phosphate-dependent aminotransferase family. NifS/IscS subfamily.</text>
</comment>
<keyword evidence="6" id="KW-0663">Pyridoxal phosphate</keyword>
<evidence type="ECO:0000256" key="6">
    <source>
        <dbReference type="ARBA" id="ARBA00022898"/>
    </source>
</evidence>
<comment type="catalytic activity">
    <reaction evidence="9">
        <text>(sulfur carrier)-H + L-cysteine = (sulfur carrier)-SH + L-alanine</text>
        <dbReference type="Rhea" id="RHEA:43892"/>
        <dbReference type="Rhea" id="RHEA-COMP:14737"/>
        <dbReference type="Rhea" id="RHEA-COMP:14739"/>
        <dbReference type="ChEBI" id="CHEBI:29917"/>
        <dbReference type="ChEBI" id="CHEBI:35235"/>
        <dbReference type="ChEBI" id="CHEBI:57972"/>
        <dbReference type="ChEBI" id="CHEBI:64428"/>
        <dbReference type="EC" id="2.8.1.7"/>
    </reaction>
</comment>
<evidence type="ECO:0000256" key="11">
    <source>
        <dbReference type="SAM" id="MobiDB-lite"/>
    </source>
</evidence>
<dbReference type="AlphaFoldDB" id="A0A930DVK5"/>
<protein>
    <recommendedName>
        <fullName evidence="3">cysteine desulfurase</fullName>
        <ecNumber evidence="3">2.8.1.7</ecNumber>
    </recommendedName>
</protein>
<feature type="region of interest" description="Disordered" evidence="11">
    <location>
        <begin position="93"/>
        <end position="125"/>
    </location>
</feature>
<dbReference type="PANTHER" id="PTHR11601">
    <property type="entry name" value="CYSTEINE DESULFURYLASE FAMILY MEMBER"/>
    <property type="match status" value="1"/>
</dbReference>
<feature type="domain" description="Aminotransferase class V" evidence="12">
    <location>
        <begin position="126"/>
        <end position="410"/>
    </location>
</feature>
<feature type="compositionally biased region" description="Polar residues" evidence="11">
    <location>
        <begin position="93"/>
        <end position="115"/>
    </location>
</feature>
<keyword evidence="7" id="KW-0408">Iron</keyword>
<dbReference type="PIRSF" id="PIRSF005572">
    <property type="entry name" value="NifS"/>
    <property type="match status" value="1"/>
</dbReference>
<dbReference type="InterPro" id="IPR015422">
    <property type="entry name" value="PyrdxlP-dep_Trfase_small"/>
</dbReference>
<evidence type="ECO:0000313" key="14">
    <source>
        <dbReference type="Proteomes" id="UP000780721"/>
    </source>
</evidence>
<evidence type="ECO:0000256" key="7">
    <source>
        <dbReference type="ARBA" id="ARBA00023004"/>
    </source>
</evidence>
<evidence type="ECO:0000313" key="13">
    <source>
        <dbReference type="EMBL" id="MBF1304586.1"/>
    </source>
</evidence>
<dbReference type="InterPro" id="IPR015421">
    <property type="entry name" value="PyrdxlP-dep_Trfase_major"/>
</dbReference>
<dbReference type="GO" id="GO:0051536">
    <property type="term" value="F:iron-sulfur cluster binding"/>
    <property type="evidence" value="ECO:0007669"/>
    <property type="project" value="UniProtKB-KW"/>
</dbReference>
<accession>A0A930DVK5</accession>
<dbReference type="PROSITE" id="PS00595">
    <property type="entry name" value="AA_TRANSFER_CLASS_5"/>
    <property type="match status" value="1"/>
</dbReference>
<evidence type="ECO:0000259" key="12">
    <source>
        <dbReference type="Pfam" id="PF00266"/>
    </source>
</evidence>
<dbReference type="GO" id="GO:0046872">
    <property type="term" value="F:metal ion binding"/>
    <property type="evidence" value="ECO:0007669"/>
    <property type="project" value="UniProtKB-KW"/>
</dbReference>
<dbReference type="PANTHER" id="PTHR11601:SF34">
    <property type="entry name" value="CYSTEINE DESULFURASE"/>
    <property type="match status" value="1"/>
</dbReference>
<evidence type="ECO:0000256" key="3">
    <source>
        <dbReference type="ARBA" id="ARBA00012239"/>
    </source>
</evidence>
<dbReference type="InterPro" id="IPR016454">
    <property type="entry name" value="Cysteine_dSase"/>
</dbReference>
<gene>
    <name evidence="13" type="ORF">HXM91_01715</name>
</gene>
<dbReference type="Proteomes" id="UP000780721">
    <property type="component" value="Unassembled WGS sequence"/>
</dbReference>